<dbReference type="AlphaFoldDB" id="A0AAE4VFS4"/>
<dbReference type="SUPFAM" id="SSF140459">
    <property type="entry name" value="PE/PPE dimer-like"/>
    <property type="match status" value="1"/>
</dbReference>
<dbReference type="InterPro" id="IPR038332">
    <property type="entry name" value="PPE_sf"/>
</dbReference>
<accession>A0AAE4VFS4</accession>
<organism evidence="4 5">
    <name type="scientific">Mycolicibacterium fortuitum</name>
    <name type="common">Mycobacterium fortuitum</name>
    <dbReference type="NCBI Taxonomy" id="1766"/>
    <lineage>
        <taxon>Bacteria</taxon>
        <taxon>Bacillati</taxon>
        <taxon>Actinomycetota</taxon>
        <taxon>Actinomycetes</taxon>
        <taxon>Mycobacteriales</taxon>
        <taxon>Mycobacteriaceae</taxon>
        <taxon>Mycolicibacterium</taxon>
    </lineage>
</organism>
<feature type="domain" description="PPE" evidence="3">
    <location>
        <begin position="4"/>
        <end position="164"/>
    </location>
</feature>
<dbReference type="Gene3D" id="1.20.1260.20">
    <property type="entry name" value="PPE superfamily"/>
    <property type="match status" value="1"/>
</dbReference>
<feature type="region of interest" description="Disordered" evidence="2">
    <location>
        <begin position="360"/>
        <end position="395"/>
    </location>
</feature>
<dbReference type="GO" id="GO:0052572">
    <property type="term" value="P:response to host immune response"/>
    <property type="evidence" value="ECO:0007669"/>
    <property type="project" value="TreeGrafter"/>
</dbReference>
<evidence type="ECO:0000313" key="4">
    <source>
        <dbReference type="EMBL" id="MDV7292400.1"/>
    </source>
</evidence>
<dbReference type="PANTHER" id="PTHR46766">
    <property type="entry name" value="GLUTAMINE-RICH PROTEIN 2"/>
    <property type="match status" value="1"/>
</dbReference>
<evidence type="ECO:0000256" key="2">
    <source>
        <dbReference type="SAM" id="MobiDB-lite"/>
    </source>
</evidence>
<comment type="similarity">
    <text evidence="1">Belongs to the mycobacterial PPE family.</text>
</comment>
<evidence type="ECO:0000259" key="3">
    <source>
        <dbReference type="Pfam" id="PF00823"/>
    </source>
</evidence>
<name>A0AAE4VFS4_MYCFO</name>
<sequence>MAAFVPPEIITSTLQTGPGAGPMVAAGGAWTAHATELGTQAADYSRIVASGSGRWTSPAGMRMVVSAAKMSAYLTIAATLAGKAASQAAAQAAAYQTAFFGVPQMPEMAENHTTHAVLEATNFLGINGVPIALNEADYLVRMTGQAHATMASYGTETMSNLAALPAFSLPQPMTLPGVGLDALTSSGFLAVTGLPQKISRDAIFSAVGTESMFSTATQQGGRLAATVGEGEQKARELATTVGMSTQQASQQSAANGTENTQQFTQALTSAPQMVSQLPSQVGQFGSQLTQGPQGLAGQFQQFLSPFMQMLQSGGGYGVDATGTPVDQLGLLGASPISNHPLLGGTGPVGGGAGLLTGGALPGAGGTSPRTPLLASLSTASASAPSQSVEPAATVGGAPRAGAAPIGAMPIGAAGAHGQDSGGTVDQLVAPAPLEFDDDLDELDQWPV</sequence>
<dbReference type="Proteomes" id="UP001186041">
    <property type="component" value="Unassembled WGS sequence"/>
</dbReference>
<comment type="caution">
    <text evidence="4">The sequence shown here is derived from an EMBL/GenBank/DDBJ whole genome shotgun (WGS) entry which is preliminary data.</text>
</comment>
<dbReference type="EMBL" id="JAWLVV010000017">
    <property type="protein sequence ID" value="MDV7292400.1"/>
    <property type="molecule type" value="Genomic_DNA"/>
</dbReference>
<dbReference type="RefSeq" id="WP_317722381.1">
    <property type="nucleotide sequence ID" value="NZ_JAWLVK010000018.1"/>
</dbReference>
<protein>
    <submittedName>
        <fullName evidence="4">PPE family protein</fullName>
    </submittedName>
</protein>
<gene>
    <name evidence="4" type="ORF">R4485_19695</name>
</gene>
<evidence type="ECO:0000313" key="5">
    <source>
        <dbReference type="Proteomes" id="UP001186041"/>
    </source>
</evidence>
<dbReference type="InterPro" id="IPR000030">
    <property type="entry name" value="PPE_dom"/>
</dbReference>
<reference evidence="4" key="1">
    <citation type="submission" date="2023-10" db="EMBL/GenBank/DDBJ databases">
        <title>Mycolicibacterium fortuitum clinical isolates causing pulmonary infections in humans.</title>
        <authorList>
            <person name="Mejia-Ponce P.M."/>
            <person name="Zenteno-Cuevas R."/>
            <person name="Licona-Cassani C."/>
        </authorList>
    </citation>
    <scope>NUCLEOTIDE SEQUENCE</scope>
    <source>
        <strain evidence="4">M8</strain>
    </source>
</reference>
<feature type="compositionally biased region" description="Low complexity" evidence="2">
    <location>
        <begin position="370"/>
        <end position="395"/>
    </location>
</feature>
<dbReference type="Pfam" id="PF00823">
    <property type="entry name" value="PPE"/>
    <property type="match status" value="1"/>
</dbReference>
<proteinExistence type="inferred from homology"/>
<evidence type="ECO:0000256" key="1">
    <source>
        <dbReference type="ARBA" id="ARBA00010652"/>
    </source>
</evidence>
<dbReference type="PANTHER" id="PTHR46766:SF1">
    <property type="entry name" value="GLUTAMINE-RICH PROTEIN 2"/>
    <property type="match status" value="1"/>
</dbReference>